<dbReference type="PANTHER" id="PTHR23050">
    <property type="entry name" value="CALCIUM BINDING PROTEIN"/>
    <property type="match status" value="1"/>
</dbReference>
<dbReference type="EMBL" id="MLAW01000035">
    <property type="protein sequence ID" value="OJJ24217.1"/>
    <property type="molecule type" value="Genomic_DNA"/>
</dbReference>
<evidence type="ECO:0000313" key="5">
    <source>
        <dbReference type="Proteomes" id="UP000183940"/>
    </source>
</evidence>
<dbReference type="AlphaFoldDB" id="A0A1L9QNQ1"/>
<dbReference type="PROSITE" id="PS50222">
    <property type="entry name" value="EF_HAND_2"/>
    <property type="match status" value="3"/>
</dbReference>
<dbReference type="Pfam" id="PF13202">
    <property type="entry name" value="EF-hand_5"/>
    <property type="match status" value="1"/>
</dbReference>
<proteinExistence type="predicted"/>
<dbReference type="InterPro" id="IPR011992">
    <property type="entry name" value="EF-hand-dom_pair"/>
</dbReference>
<keyword evidence="2" id="KW-0106">Calcium</keyword>
<feature type="domain" description="EF-hand" evidence="3">
    <location>
        <begin position="102"/>
        <end position="137"/>
    </location>
</feature>
<dbReference type="PROSITE" id="PS00018">
    <property type="entry name" value="EF_HAND_1"/>
    <property type="match status" value="3"/>
</dbReference>
<comment type="caution">
    <text evidence="4">The sequence shown here is derived from an EMBL/GenBank/DDBJ whole genome shotgun (WGS) entry which is preliminary data.</text>
</comment>
<evidence type="ECO:0000256" key="2">
    <source>
        <dbReference type="ARBA" id="ARBA00022837"/>
    </source>
</evidence>
<dbReference type="SMART" id="SM00054">
    <property type="entry name" value="EFh"/>
    <property type="match status" value="3"/>
</dbReference>
<dbReference type="Pfam" id="PF13499">
    <property type="entry name" value="EF-hand_7"/>
    <property type="match status" value="1"/>
</dbReference>
<evidence type="ECO:0000259" key="3">
    <source>
        <dbReference type="PROSITE" id="PS50222"/>
    </source>
</evidence>
<reference evidence="4" key="1">
    <citation type="submission" date="2016-10" db="EMBL/GenBank/DDBJ databases">
        <title>CRISPR-Cas defence system in Roseofilum reptotaenium: evidence of a bacteriophage-cyanobacterium arms race in the coral black band disease.</title>
        <authorList>
            <person name="Buerger P."/>
            <person name="Wood-Charlson E.M."/>
            <person name="Weynberg K.D."/>
            <person name="Willis B."/>
            <person name="Van Oppen M.J."/>
        </authorList>
    </citation>
    <scope>NUCLEOTIDE SEQUENCE [LARGE SCALE GENOMIC DNA]</scope>
    <source>
        <strain evidence="4">AO1-A</strain>
    </source>
</reference>
<evidence type="ECO:0000313" key="4">
    <source>
        <dbReference type="EMBL" id="OJJ24217.1"/>
    </source>
</evidence>
<sequence length="191" mass="21868">MSPEEFLSSTFWVTKMKTYFKVMDTNQNGFLSRSEYEEIANRLIQNQNDRSKDEEILAVFRSLFDNFVAGGNPVDPQTQIGYEKFLTNAAKAVSSMQSSREAGRRKNEVFFDFVDTDGSGEISREEYRRYLAVYSGGENTDTADRAFDSIDVDSNGWITRTEFIEGHMHYWFEATSDPSYSPLPYGPLVDS</sequence>
<dbReference type="InterPro" id="IPR018247">
    <property type="entry name" value="EF_Hand_1_Ca_BS"/>
</dbReference>
<name>A0A1L9QNQ1_9CYAN</name>
<organism evidence="4 5">
    <name type="scientific">Roseofilum reptotaenium AO1-A</name>
    <dbReference type="NCBI Taxonomy" id="1925591"/>
    <lineage>
        <taxon>Bacteria</taxon>
        <taxon>Bacillati</taxon>
        <taxon>Cyanobacteriota</taxon>
        <taxon>Cyanophyceae</taxon>
        <taxon>Desertifilales</taxon>
        <taxon>Desertifilaceae</taxon>
        <taxon>Roseofilum</taxon>
    </lineage>
</organism>
<gene>
    <name evidence="4" type="ORF">BI308_17775</name>
</gene>
<dbReference type="CDD" id="cd00051">
    <property type="entry name" value="EFh"/>
    <property type="match status" value="1"/>
</dbReference>
<protein>
    <recommendedName>
        <fullName evidence="3">EF-hand domain-containing protein</fullName>
    </recommendedName>
</protein>
<dbReference type="Gene3D" id="1.10.238.10">
    <property type="entry name" value="EF-hand"/>
    <property type="match status" value="1"/>
</dbReference>
<dbReference type="Proteomes" id="UP000183940">
    <property type="component" value="Unassembled WGS sequence"/>
</dbReference>
<keyword evidence="5" id="KW-1185">Reference proteome</keyword>
<keyword evidence="1" id="KW-0677">Repeat</keyword>
<accession>A0A1L9QNQ1</accession>
<dbReference type="STRING" id="1925591.BI308_17775"/>
<feature type="domain" description="EF-hand" evidence="3">
    <location>
        <begin position="11"/>
        <end position="46"/>
    </location>
</feature>
<evidence type="ECO:0000256" key="1">
    <source>
        <dbReference type="ARBA" id="ARBA00022737"/>
    </source>
</evidence>
<dbReference type="GO" id="GO:0005509">
    <property type="term" value="F:calcium ion binding"/>
    <property type="evidence" value="ECO:0007669"/>
    <property type="project" value="InterPro"/>
</dbReference>
<dbReference type="InterPro" id="IPR002048">
    <property type="entry name" value="EF_hand_dom"/>
</dbReference>
<feature type="domain" description="EF-hand" evidence="3">
    <location>
        <begin position="138"/>
        <end position="173"/>
    </location>
</feature>
<dbReference type="InterPro" id="IPR050145">
    <property type="entry name" value="Centrin_CML-like"/>
</dbReference>
<dbReference type="SUPFAM" id="SSF47473">
    <property type="entry name" value="EF-hand"/>
    <property type="match status" value="1"/>
</dbReference>